<reference evidence="3" key="1">
    <citation type="submission" date="2016-11" db="UniProtKB">
        <authorList>
            <consortium name="WormBaseParasite"/>
        </authorList>
    </citation>
    <scope>IDENTIFICATION</scope>
</reference>
<evidence type="ECO:0000313" key="2">
    <source>
        <dbReference type="Proteomes" id="UP000095282"/>
    </source>
</evidence>
<name>A0A1I7URS2_9PELO</name>
<dbReference type="Proteomes" id="UP000095282">
    <property type="component" value="Unplaced"/>
</dbReference>
<feature type="region of interest" description="Disordered" evidence="1">
    <location>
        <begin position="47"/>
        <end position="205"/>
    </location>
</feature>
<keyword evidence="2" id="KW-1185">Reference proteome</keyword>
<feature type="compositionally biased region" description="Basic and acidic residues" evidence="1">
    <location>
        <begin position="92"/>
        <end position="111"/>
    </location>
</feature>
<dbReference type="WBParaSite" id="Csp11.Scaffold630.g18693.t2">
    <property type="protein sequence ID" value="Csp11.Scaffold630.g18693.t2"/>
    <property type="gene ID" value="Csp11.Scaffold630.g18693"/>
</dbReference>
<feature type="compositionally biased region" description="Basic and acidic residues" evidence="1">
    <location>
        <begin position="49"/>
        <end position="63"/>
    </location>
</feature>
<sequence length="520" mass="61190">MNNLSQYDAVRNNGVQSGQYNQRSYPPRHDNQRNYQDHRQIEQATRFNEYNKKETQSDAHRSFENTSSANRGNDGYGQGQEFRQTNGATEFKQMDNREDSSRYYGNQERRGSGYNYQRQENERRTENRGGYRANSRPNFETNFNQRQEHRSDSQHRFGNTLSANRGKDGFEQGQKFRPAQRDTELNRMNNREDSSRYYENQQRRGSGYDTLMQEAEQIQRIARIINDETLLFLIGKIDLVALLANRNEVDINSIIEIMDLPLIHVIVNRNVVNTTRKLDSYPTTNEDKITIQEAIKRSRSPDTFRYNDKHTQYPLQYRHEELKRPYSPQDNQAVRRMNNCHNSSMSHRQCTEFNGFNRIGNESNSQRYFGNQNHQQPNYNNKQVNQQRPQLRQWIPSGIQRQQYPVSSKNNNVSFLFYLPSIKFLTSDYDENSSVLNMIICFQSSGQNNGAEKFGKQDVSLPVPPIVSDSQANDGWVTLGKGFDFEELLNKDIEELRDMNWAEEVEKEYIQQQLEKKSNE</sequence>
<accession>A0A1I7URS2</accession>
<evidence type="ECO:0000256" key="1">
    <source>
        <dbReference type="SAM" id="MobiDB-lite"/>
    </source>
</evidence>
<proteinExistence type="predicted"/>
<feature type="compositionally biased region" description="Polar residues" evidence="1">
    <location>
        <begin position="135"/>
        <end position="145"/>
    </location>
</feature>
<feature type="compositionally biased region" description="Basic and acidic residues" evidence="1">
    <location>
        <begin position="179"/>
        <end position="196"/>
    </location>
</feature>
<evidence type="ECO:0000313" key="3">
    <source>
        <dbReference type="WBParaSite" id="Csp11.Scaffold630.g18693.t2"/>
    </source>
</evidence>
<dbReference type="AlphaFoldDB" id="A0A1I7URS2"/>
<feature type="compositionally biased region" description="Polar residues" evidence="1">
    <location>
        <begin position="13"/>
        <end position="24"/>
    </location>
</feature>
<organism evidence="2 3">
    <name type="scientific">Caenorhabditis tropicalis</name>
    <dbReference type="NCBI Taxonomy" id="1561998"/>
    <lineage>
        <taxon>Eukaryota</taxon>
        <taxon>Metazoa</taxon>
        <taxon>Ecdysozoa</taxon>
        <taxon>Nematoda</taxon>
        <taxon>Chromadorea</taxon>
        <taxon>Rhabditida</taxon>
        <taxon>Rhabditina</taxon>
        <taxon>Rhabditomorpha</taxon>
        <taxon>Rhabditoidea</taxon>
        <taxon>Rhabditidae</taxon>
        <taxon>Peloderinae</taxon>
        <taxon>Caenorhabditis</taxon>
    </lineage>
</organism>
<feature type="compositionally biased region" description="Basic and acidic residues" evidence="1">
    <location>
        <begin position="146"/>
        <end position="155"/>
    </location>
</feature>
<protein>
    <submittedName>
        <fullName evidence="3">Translation initiation factor IF-2</fullName>
    </submittedName>
</protein>
<feature type="region of interest" description="Disordered" evidence="1">
    <location>
        <begin position="1"/>
        <end position="35"/>
    </location>
</feature>
<feature type="compositionally biased region" description="Basic and acidic residues" evidence="1">
    <location>
        <begin position="119"/>
        <end position="129"/>
    </location>
</feature>